<evidence type="ECO:0000313" key="3">
    <source>
        <dbReference type="Proteomes" id="UP000253250"/>
    </source>
</evidence>
<feature type="transmembrane region" description="Helical" evidence="1">
    <location>
        <begin position="289"/>
        <end position="308"/>
    </location>
</feature>
<protein>
    <recommendedName>
        <fullName evidence="1">Potassium-transporting ATPase potassium-binding subunit</fullName>
    </recommendedName>
    <alternativeName>
        <fullName evidence="1">ATP phosphohydrolase [potassium-transporting] A chain</fullName>
    </alternativeName>
    <alternativeName>
        <fullName evidence="1">Potassium-binding and translocating subunit A</fullName>
    </alternativeName>
    <alternativeName>
        <fullName evidence="1">Potassium-translocating ATPase A chain</fullName>
    </alternativeName>
</protein>
<dbReference type="Proteomes" id="UP000253250">
    <property type="component" value="Unassembled WGS sequence"/>
</dbReference>
<feature type="transmembrane region" description="Helical" evidence="1">
    <location>
        <begin position="6"/>
        <end position="28"/>
    </location>
</feature>
<dbReference type="GO" id="GO:0008556">
    <property type="term" value="F:P-type potassium transmembrane transporter activity"/>
    <property type="evidence" value="ECO:0007669"/>
    <property type="project" value="InterPro"/>
</dbReference>
<comment type="subunit">
    <text evidence="1">The system is composed of three essential subunits: KdpA, KdpB and KdpC.</text>
</comment>
<feature type="transmembrane region" description="Helical" evidence="1">
    <location>
        <begin position="72"/>
        <end position="90"/>
    </location>
</feature>
<keyword evidence="1" id="KW-0472">Membrane</keyword>
<feature type="transmembrane region" description="Helical" evidence="1">
    <location>
        <begin position="469"/>
        <end position="487"/>
    </location>
</feature>
<name>A0A1C2FYU3_9GAMM</name>
<keyword evidence="3" id="KW-1185">Reference proteome</keyword>
<evidence type="ECO:0000256" key="1">
    <source>
        <dbReference type="HAMAP-Rule" id="MF_00275"/>
    </source>
</evidence>
<dbReference type="GO" id="GO:0030955">
    <property type="term" value="F:potassium ion binding"/>
    <property type="evidence" value="ECO:0007669"/>
    <property type="project" value="UniProtKB-UniRule"/>
</dbReference>
<gene>
    <name evidence="1" type="primary">kdpA</name>
    <name evidence="2" type="ORF">C4900_03505</name>
</gene>
<dbReference type="GO" id="GO:0005886">
    <property type="term" value="C:plasma membrane"/>
    <property type="evidence" value="ECO:0007669"/>
    <property type="project" value="UniProtKB-SubCell"/>
</dbReference>
<keyword evidence="1" id="KW-0630">Potassium</keyword>
<keyword evidence="1" id="KW-0633">Potassium transport</keyword>
<dbReference type="NCBIfam" id="TIGR00680">
    <property type="entry name" value="kdpA"/>
    <property type="match status" value="1"/>
</dbReference>
<reference evidence="2 3" key="1">
    <citation type="submission" date="2018-02" db="EMBL/GenBank/DDBJ databases">
        <title>Insights into the biology of acidophilic members of the Acidiferrobacteraceae family derived from comparative genomic analyses.</title>
        <authorList>
            <person name="Issotta F."/>
            <person name="Thyssen C."/>
            <person name="Mena C."/>
            <person name="Moya A."/>
            <person name="Bellenberg S."/>
            <person name="Sproer C."/>
            <person name="Covarrubias P.C."/>
            <person name="Sand W."/>
            <person name="Quatrini R."/>
            <person name="Vera M."/>
        </authorList>
    </citation>
    <scope>NUCLEOTIDE SEQUENCE [LARGE SCALE GENOMIC DNA]</scope>
    <source>
        <strain evidence="3">m-1</strain>
    </source>
</reference>
<feature type="transmembrane region" description="Helical" evidence="1">
    <location>
        <begin position="396"/>
        <end position="415"/>
    </location>
</feature>
<keyword evidence="1" id="KW-0812">Transmembrane</keyword>
<comment type="similarity">
    <text evidence="1">Belongs to the KdpA family.</text>
</comment>
<feature type="transmembrane region" description="Helical" evidence="1">
    <location>
        <begin position="427"/>
        <end position="449"/>
    </location>
</feature>
<feature type="transmembrane region" description="Helical" evidence="1">
    <location>
        <begin position="257"/>
        <end position="277"/>
    </location>
</feature>
<organism evidence="2 3">
    <name type="scientific">Acidiferrobacter thiooxydans</name>
    <dbReference type="NCBI Taxonomy" id="163359"/>
    <lineage>
        <taxon>Bacteria</taxon>
        <taxon>Pseudomonadati</taxon>
        <taxon>Pseudomonadota</taxon>
        <taxon>Gammaproteobacteria</taxon>
        <taxon>Acidiferrobacterales</taxon>
        <taxon>Acidiferrobacteraceae</taxon>
        <taxon>Acidiferrobacter</taxon>
    </lineage>
</organism>
<keyword evidence="1" id="KW-0813">Transport</keyword>
<feature type="transmembrane region" description="Helical" evidence="1">
    <location>
        <begin position="138"/>
        <end position="160"/>
    </location>
</feature>
<feature type="transmembrane region" description="Helical" evidence="1">
    <location>
        <begin position="499"/>
        <end position="522"/>
    </location>
</feature>
<sequence length="582" mass="62392">MSPAAFWQIVLELVVAGAISVPFGHYLARVFQDQKTLLDPVLDPVDRLIYRLIGRDVVDQAMDWKGYATSMLLTNLLMGLLIYGILSWQGHLPWNPLHFPDVNPFLAFNTAASFITNTNWQNYGGESTLSLFSQMAAITFPMFTSAATGLVVAIAFFRALGPARDKGRNLGNFYRDFVRVLTRVFLLPCLFITPILVWTGSPETLTGMVTAHLIQGGTQHIPMGPVADLEVIKHLGTNGGGFFNANSAHPFENPTPLSNIIETLLMMVTPMALVITFGRMVGNPKLARVMYSVMASMLVVAVFVAVIAEQRGTPLLAHAGLMQHAGGGQMGGNMVGKEVRFGITQSAIFDTVSTAFTTGTVNSMLDSYTPLGGMVSLVQMMLNCVFGGKGVGVLNFLMYGLFAVFIAGLMVGRTPEFLGKKIEKREIVLASLALLVHPLIILIPTAWSLAAPYGVSSLGNSGSHGLSEVLYAFTSAAANNGSAFAGLNGNTPWYNVSLGLVILFGRYASIIFMLAIGGSLAAKPPVQETIGTLKTDTALFGGFWFATIIVVGALTFFPGLVLGPIAEYFALYAHHTMSGVGR</sequence>
<dbReference type="PANTHER" id="PTHR30607">
    <property type="entry name" value="POTASSIUM-TRANSPORTING ATPASE A CHAIN"/>
    <property type="match status" value="1"/>
</dbReference>
<keyword evidence="1" id="KW-1133">Transmembrane helix</keyword>
<dbReference type="Pfam" id="PF03814">
    <property type="entry name" value="KdpA"/>
    <property type="match status" value="1"/>
</dbReference>
<dbReference type="EMBL" id="PSYR01000001">
    <property type="protein sequence ID" value="RCN58837.1"/>
    <property type="molecule type" value="Genomic_DNA"/>
</dbReference>
<dbReference type="PIRSF" id="PIRSF001294">
    <property type="entry name" value="K_ATPaseA"/>
    <property type="match status" value="1"/>
</dbReference>
<dbReference type="InterPro" id="IPR004623">
    <property type="entry name" value="KdpA"/>
</dbReference>
<keyword evidence="1" id="KW-0406">Ion transport</keyword>
<dbReference type="OrthoDB" id="9763796at2"/>
<comment type="caution">
    <text evidence="2">The sequence shown here is derived from an EMBL/GenBank/DDBJ whole genome shotgun (WGS) entry which is preliminary data.</text>
</comment>
<feature type="transmembrane region" description="Helical" evidence="1">
    <location>
        <begin position="542"/>
        <end position="562"/>
    </location>
</feature>
<dbReference type="RefSeq" id="WP_065971777.1">
    <property type="nucleotide sequence ID" value="NZ_CP080624.1"/>
</dbReference>
<proteinExistence type="inferred from homology"/>
<dbReference type="AlphaFoldDB" id="A0A1C2FYU3"/>
<dbReference type="HAMAP" id="MF_00275">
    <property type="entry name" value="KdpA"/>
    <property type="match status" value="1"/>
</dbReference>
<dbReference type="STRING" id="163359.A9R16_02635"/>
<keyword evidence="1" id="KW-1003">Cell membrane</keyword>
<feature type="transmembrane region" description="Helical" evidence="1">
    <location>
        <begin position="180"/>
        <end position="199"/>
    </location>
</feature>
<dbReference type="PANTHER" id="PTHR30607:SF2">
    <property type="entry name" value="POTASSIUM-TRANSPORTING ATPASE POTASSIUM-BINDING SUBUNIT"/>
    <property type="match status" value="1"/>
</dbReference>
<comment type="function">
    <text evidence="1">Part of the high-affinity ATP-driven potassium transport (or Kdp) system, which catalyzes the hydrolysis of ATP coupled with the electrogenic transport of potassium into the cytoplasm. This subunit binds the extracellular potassium ions and delivers the ions to the membrane domain of KdpB through an intramembrane tunnel.</text>
</comment>
<evidence type="ECO:0000313" key="2">
    <source>
        <dbReference type="EMBL" id="RCN58837.1"/>
    </source>
</evidence>
<comment type="subcellular location">
    <subcellularLocation>
        <location evidence="1">Cell membrane</location>
        <topology evidence="1">Multi-pass membrane protein</topology>
    </subcellularLocation>
</comment>
<accession>A0A1C2FYU3</accession>